<reference evidence="6 7" key="1">
    <citation type="submission" date="2016-10" db="EMBL/GenBank/DDBJ databases">
        <authorList>
            <person name="de Groot N.N."/>
        </authorList>
    </citation>
    <scope>NUCLEOTIDE SEQUENCE [LARGE SCALE GENOMIC DNA]</scope>
    <source>
        <strain evidence="6 7">CBS 141442</strain>
    </source>
</reference>
<dbReference type="PANTHER" id="PTHR13396:SF5">
    <property type="entry name" value="NEDD4 FAMILY INTERACTING PROTEIN"/>
    <property type="match status" value="1"/>
</dbReference>
<gene>
    <name evidence="6" type="ORF">SAMEA4029010_CIC11G00000001160</name>
</gene>
<keyword evidence="4 5" id="KW-0472">Membrane</keyword>
<proteinExistence type="predicted"/>
<dbReference type="GO" id="GO:0030001">
    <property type="term" value="P:metal ion transport"/>
    <property type="evidence" value="ECO:0007669"/>
    <property type="project" value="InterPro"/>
</dbReference>
<evidence type="ECO:0000313" key="7">
    <source>
        <dbReference type="Proteomes" id="UP000182334"/>
    </source>
</evidence>
<feature type="transmembrane region" description="Helical" evidence="5">
    <location>
        <begin position="130"/>
        <end position="150"/>
    </location>
</feature>
<dbReference type="AlphaFoldDB" id="A0A1L0D048"/>
<dbReference type="GO" id="GO:0005783">
    <property type="term" value="C:endoplasmic reticulum"/>
    <property type="evidence" value="ECO:0007669"/>
    <property type="project" value="TreeGrafter"/>
</dbReference>
<keyword evidence="3 5" id="KW-1133">Transmembrane helix</keyword>
<dbReference type="PANTHER" id="PTHR13396">
    <property type="entry name" value="NEDD4 FAMILY INTERACTING PROTEIN 1/2"/>
    <property type="match status" value="1"/>
</dbReference>
<evidence type="ECO:0000256" key="2">
    <source>
        <dbReference type="ARBA" id="ARBA00022692"/>
    </source>
</evidence>
<dbReference type="GO" id="GO:0016020">
    <property type="term" value="C:membrane"/>
    <property type="evidence" value="ECO:0007669"/>
    <property type="project" value="UniProtKB-SubCell"/>
</dbReference>
<feature type="transmembrane region" description="Helical" evidence="5">
    <location>
        <begin position="70"/>
        <end position="88"/>
    </location>
</feature>
<dbReference type="GO" id="GO:0006511">
    <property type="term" value="P:ubiquitin-dependent protein catabolic process"/>
    <property type="evidence" value="ECO:0007669"/>
    <property type="project" value="TreeGrafter"/>
</dbReference>
<evidence type="ECO:0000256" key="3">
    <source>
        <dbReference type="ARBA" id="ARBA00022989"/>
    </source>
</evidence>
<dbReference type="Pfam" id="PF10176">
    <property type="entry name" value="NEDD4_Bsd2"/>
    <property type="match status" value="1"/>
</dbReference>
<evidence type="ECO:0000256" key="5">
    <source>
        <dbReference type="SAM" id="Phobius"/>
    </source>
</evidence>
<dbReference type="STRING" id="45354.A0A1L0D048"/>
<dbReference type="EMBL" id="LT635757">
    <property type="protein sequence ID" value="SGZ49301.1"/>
    <property type="molecule type" value="Genomic_DNA"/>
</dbReference>
<dbReference type="GO" id="GO:0031398">
    <property type="term" value="P:positive regulation of protein ubiquitination"/>
    <property type="evidence" value="ECO:0007669"/>
    <property type="project" value="TreeGrafter"/>
</dbReference>
<dbReference type="GO" id="GO:0048471">
    <property type="term" value="C:perinuclear region of cytoplasm"/>
    <property type="evidence" value="ECO:0007669"/>
    <property type="project" value="TreeGrafter"/>
</dbReference>
<organism evidence="6 7">
    <name type="scientific">Sungouiella intermedia</name>
    <dbReference type="NCBI Taxonomy" id="45354"/>
    <lineage>
        <taxon>Eukaryota</taxon>
        <taxon>Fungi</taxon>
        <taxon>Dikarya</taxon>
        <taxon>Ascomycota</taxon>
        <taxon>Saccharomycotina</taxon>
        <taxon>Pichiomycetes</taxon>
        <taxon>Metschnikowiaceae</taxon>
        <taxon>Sungouiella</taxon>
    </lineage>
</organism>
<sequence length="161" mass="17611">MIANNTSASEKSGDFPKRSVDPIYRDFVIVDDVPVGDWGLFILNLSVSTMVPIVGFALCSLLAKTHAAKCGALIGCGLLLVLYGASLLPKNVLLEELEQSEIDKLGQLIDSLIQRITNIFHLNELESSKLPYTIIVIGVLIIVTSSVQFYRVRTKASKFLT</sequence>
<dbReference type="Proteomes" id="UP000182334">
    <property type="component" value="Chromosome II"/>
</dbReference>
<keyword evidence="7" id="KW-1185">Reference proteome</keyword>
<dbReference type="InterPro" id="IPR019325">
    <property type="entry name" value="NEDD4/Bsd2"/>
</dbReference>
<protein>
    <submittedName>
        <fullName evidence="6">CIC11C00000001160</fullName>
    </submittedName>
</protein>
<evidence type="ECO:0000256" key="1">
    <source>
        <dbReference type="ARBA" id="ARBA00004141"/>
    </source>
</evidence>
<comment type="subcellular location">
    <subcellularLocation>
        <location evidence="1">Membrane</location>
        <topology evidence="1">Multi-pass membrane protein</topology>
    </subcellularLocation>
</comment>
<evidence type="ECO:0000256" key="4">
    <source>
        <dbReference type="ARBA" id="ARBA00023136"/>
    </source>
</evidence>
<feature type="transmembrane region" description="Helical" evidence="5">
    <location>
        <begin position="38"/>
        <end position="63"/>
    </location>
</feature>
<accession>A0A1L0D048</accession>
<dbReference type="GO" id="GO:0007034">
    <property type="term" value="P:vacuolar transport"/>
    <property type="evidence" value="ECO:0007669"/>
    <property type="project" value="InterPro"/>
</dbReference>
<name>A0A1L0D048_9ASCO</name>
<dbReference type="OrthoDB" id="10003116at2759"/>
<keyword evidence="2 5" id="KW-0812">Transmembrane</keyword>
<evidence type="ECO:0000313" key="6">
    <source>
        <dbReference type="EMBL" id="SGZ49301.1"/>
    </source>
</evidence>
<dbReference type="GO" id="GO:0005794">
    <property type="term" value="C:Golgi apparatus"/>
    <property type="evidence" value="ECO:0007669"/>
    <property type="project" value="TreeGrafter"/>
</dbReference>